<name>A0A4P9WK15_9FUNG</name>
<keyword evidence="2" id="KW-1185">Reference proteome</keyword>
<gene>
    <name evidence="1" type="ORF">BDK51DRAFT_41402</name>
</gene>
<sequence length="246" mass="26499">MSAGAGIWAHSSSTAKVEEPAPNDFAVEFSPGSWKGANALGPSSIIGGLGSQVLRWDRRVQSSFLNLRQPIAARDSVCRPTKGMFAAHNFRLDASGSWEIAHPLVDGCMDLKTVRWLNEPTPNGSSCGNMELCATSPTIQILKPTIFVAILGQTSATPSAILHFTRFTVALTTQLRPLDPLPIWFLSAPPGNPADQRNEDATSASASDLFHRHRIVLNNIQVFFGAYNTQIKDKQFNKKTLGGGGA</sequence>
<accession>A0A4P9WK15</accession>
<dbReference type="AlphaFoldDB" id="A0A4P9WK15"/>
<evidence type="ECO:0000313" key="1">
    <source>
        <dbReference type="EMBL" id="RKO93134.1"/>
    </source>
</evidence>
<dbReference type="Proteomes" id="UP000269721">
    <property type="component" value="Unassembled WGS sequence"/>
</dbReference>
<dbReference type="EMBL" id="KZ994360">
    <property type="protein sequence ID" value="RKO93134.1"/>
    <property type="molecule type" value="Genomic_DNA"/>
</dbReference>
<reference evidence="2" key="1">
    <citation type="journal article" date="2018" name="Nat. Microbiol.">
        <title>Leveraging single-cell genomics to expand the fungal tree of life.</title>
        <authorList>
            <person name="Ahrendt S.R."/>
            <person name="Quandt C.A."/>
            <person name="Ciobanu D."/>
            <person name="Clum A."/>
            <person name="Salamov A."/>
            <person name="Andreopoulos B."/>
            <person name="Cheng J.F."/>
            <person name="Woyke T."/>
            <person name="Pelin A."/>
            <person name="Henrissat B."/>
            <person name="Reynolds N.K."/>
            <person name="Benny G.L."/>
            <person name="Smith M.E."/>
            <person name="James T.Y."/>
            <person name="Grigoriev I.V."/>
        </authorList>
    </citation>
    <scope>NUCLEOTIDE SEQUENCE [LARGE SCALE GENOMIC DNA]</scope>
</reference>
<evidence type="ECO:0000313" key="2">
    <source>
        <dbReference type="Proteomes" id="UP000269721"/>
    </source>
</evidence>
<protein>
    <submittedName>
        <fullName evidence="1">Uncharacterized protein</fullName>
    </submittedName>
</protein>
<organism evidence="1 2">
    <name type="scientific">Blyttiomyces helicus</name>
    <dbReference type="NCBI Taxonomy" id="388810"/>
    <lineage>
        <taxon>Eukaryota</taxon>
        <taxon>Fungi</taxon>
        <taxon>Fungi incertae sedis</taxon>
        <taxon>Chytridiomycota</taxon>
        <taxon>Chytridiomycota incertae sedis</taxon>
        <taxon>Chytridiomycetes</taxon>
        <taxon>Chytridiomycetes incertae sedis</taxon>
        <taxon>Blyttiomyces</taxon>
    </lineage>
</organism>
<proteinExistence type="predicted"/>